<organism evidence="1 2">
    <name type="scientific">Candida parapsilosis</name>
    <name type="common">Yeast</name>
    <dbReference type="NCBI Taxonomy" id="5480"/>
    <lineage>
        <taxon>Eukaryota</taxon>
        <taxon>Fungi</taxon>
        <taxon>Dikarya</taxon>
        <taxon>Ascomycota</taxon>
        <taxon>Saccharomycotina</taxon>
        <taxon>Pichiomycetes</taxon>
        <taxon>Debaryomycetaceae</taxon>
        <taxon>Candida/Lodderomyces clade</taxon>
        <taxon>Candida</taxon>
    </lineage>
</organism>
<reference evidence="1" key="1">
    <citation type="submission" date="2020-03" db="EMBL/GenBank/DDBJ databases">
        <title>FDA dAtabase for Regulatory Grade micrObial Sequences (FDA-ARGOS): Supporting development and validation of Infectious Disease Dx tests.</title>
        <authorList>
            <person name="Campos J."/>
            <person name="Goldberg B."/>
            <person name="Tallon L."/>
            <person name="Sadzewicz L."/>
            <person name="Vavikolanu K."/>
            <person name="Mehta A."/>
            <person name="Aluvathingal J."/>
            <person name="Nadendla S."/>
            <person name="Nandy P."/>
            <person name="Geyer C."/>
            <person name="Yan Y."/>
            <person name="Sichtig H."/>
        </authorList>
    </citation>
    <scope>NUCLEOTIDE SEQUENCE [LARGE SCALE GENOMIC DNA]</scope>
    <source>
        <strain evidence="1">FDAARGOS_652</strain>
    </source>
</reference>
<name>A0A8X7TAG5_CANPA</name>
<dbReference type="Proteomes" id="UP000590412">
    <property type="component" value="Unassembled WGS sequence"/>
</dbReference>
<dbReference type="AlphaFoldDB" id="A0A8X7TAG5"/>
<comment type="caution">
    <text evidence="1">The sequence shown here is derived from an EMBL/GenBank/DDBJ whole genome shotgun (WGS) entry which is preliminary data.</text>
</comment>
<gene>
    <name evidence="1" type="ORF">FOB60_003744</name>
</gene>
<sequence>MGPKRNKLGFQPSTSFDEIVPEIEDEIVEKYAQQLGDDDTDLHLDRLPQMLDELDIPNCFTTDIKAAVDYYYQFMHDGNYTINNSNVKQHNTLEMLSSFTITTSIQTPADISDIIDIDKLIQHLNKLVKFRNHHQHIASSWKMLIQESGESPANIELYQLTLPGLKNVKSSLNLDNDPQTKVPLNDGFLIDMLGCCQHNAKKRLINFAFNKQGATIMIKDFAFILGKLGELDDV</sequence>
<evidence type="ECO:0000313" key="2">
    <source>
        <dbReference type="Proteomes" id="UP000590412"/>
    </source>
</evidence>
<accession>A0A8X7TAG5</accession>
<protein>
    <submittedName>
        <fullName evidence="1">Rad33 family protein</fullName>
    </submittedName>
</protein>
<dbReference type="EMBL" id="JABWAB010000005">
    <property type="protein sequence ID" value="KAF6051076.1"/>
    <property type="molecule type" value="Genomic_DNA"/>
</dbReference>
<dbReference type="InterPro" id="IPR014841">
    <property type="entry name" value="Rad33"/>
</dbReference>
<dbReference type="OrthoDB" id="4085867at2759"/>
<dbReference type="Pfam" id="PF08730">
    <property type="entry name" value="Rad33"/>
    <property type="match status" value="1"/>
</dbReference>
<evidence type="ECO:0000313" key="1">
    <source>
        <dbReference type="EMBL" id="KAF6051076.1"/>
    </source>
</evidence>
<proteinExistence type="predicted"/>